<keyword evidence="1" id="KW-0732">Signal</keyword>
<evidence type="ECO:0000256" key="1">
    <source>
        <dbReference type="SAM" id="SignalP"/>
    </source>
</evidence>
<name>A0ABT6RDS6_9BACT</name>
<dbReference type="SUPFAM" id="SSF48452">
    <property type="entry name" value="TPR-like"/>
    <property type="match status" value="1"/>
</dbReference>
<dbReference type="SMART" id="SM00028">
    <property type="entry name" value="TPR"/>
    <property type="match status" value="2"/>
</dbReference>
<accession>A0ABT6RDS6</accession>
<feature type="chain" id="PRO_5046587285" description="Tetratricopeptide repeat protein" evidence="1">
    <location>
        <begin position="21"/>
        <end position="294"/>
    </location>
</feature>
<evidence type="ECO:0000313" key="3">
    <source>
        <dbReference type="Proteomes" id="UP001226434"/>
    </source>
</evidence>
<dbReference type="EMBL" id="JASBRG010000007">
    <property type="protein sequence ID" value="MDI3320626.1"/>
    <property type="molecule type" value="Genomic_DNA"/>
</dbReference>
<proteinExistence type="predicted"/>
<feature type="signal peptide" evidence="1">
    <location>
        <begin position="1"/>
        <end position="20"/>
    </location>
</feature>
<reference evidence="2 3" key="1">
    <citation type="submission" date="2023-05" db="EMBL/GenBank/DDBJ databases">
        <title>Genome sequence of Pinibacter sp. MAH-24.</title>
        <authorList>
            <person name="Huq M.A."/>
        </authorList>
    </citation>
    <scope>NUCLEOTIDE SEQUENCE [LARGE SCALE GENOMIC DNA]</scope>
    <source>
        <strain evidence="2 3">MAH-24</strain>
    </source>
</reference>
<protein>
    <recommendedName>
        <fullName evidence="4">Tetratricopeptide repeat protein</fullName>
    </recommendedName>
</protein>
<comment type="caution">
    <text evidence="2">The sequence shown here is derived from an EMBL/GenBank/DDBJ whole genome shotgun (WGS) entry which is preliminary data.</text>
</comment>
<dbReference type="Gene3D" id="1.25.40.10">
    <property type="entry name" value="Tetratricopeptide repeat domain"/>
    <property type="match status" value="1"/>
</dbReference>
<sequence length="294" mass="33591">MKLRLFFCIICFLMPRIILAQDKFSITLAVNDSSAFRVYHNEPIVFSISLVNKAIQQDISWNEDADAYLAQVAADYKAGLITKEEFEKETDLVTKGKRTVTTQFVGSKQLPWFLQLKFHVVVKDTIEQNNWKPSVLGDPGTDSIAVLDEKGYYSINYHLSPEQVSKLRAGTYKVEVELEGVTSNEVTVKIKPEDIPPGKLNKRDMQLRLGNYYLERKDAKKTLYYANLILQENPSDISGLILKGEAYILQQQYKLALSAFTKAQQQYNKNNKRSPVNEPPLYLIATIAWLQKKV</sequence>
<dbReference type="InterPro" id="IPR011990">
    <property type="entry name" value="TPR-like_helical_dom_sf"/>
</dbReference>
<gene>
    <name evidence="2" type="ORF">QJ048_12620</name>
</gene>
<dbReference type="RefSeq" id="WP_282334722.1">
    <property type="nucleotide sequence ID" value="NZ_JASBRG010000007.1"/>
</dbReference>
<evidence type="ECO:0008006" key="4">
    <source>
        <dbReference type="Google" id="ProtNLM"/>
    </source>
</evidence>
<dbReference type="Proteomes" id="UP001226434">
    <property type="component" value="Unassembled WGS sequence"/>
</dbReference>
<dbReference type="InterPro" id="IPR019734">
    <property type="entry name" value="TPR_rpt"/>
</dbReference>
<organism evidence="2 3">
    <name type="scientific">Pinibacter soli</name>
    <dbReference type="NCBI Taxonomy" id="3044211"/>
    <lineage>
        <taxon>Bacteria</taxon>
        <taxon>Pseudomonadati</taxon>
        <taxon>Bacteroidota</taxon>
        <taxon>Chitinophagia</taxon>
        <taxon>Chitinophagales</taxon>
        <taxon>Chitinophagaceae</taxon>
        <taxon>Pinibacter</taxon>
    </lineage>
</organism>
<evidence type="ECO:0000313" key="2">
    <source>
        <dbReference type="EMBL" id="MDI3320626.1"/>
    </source>
</evidence>
<keyword evidence="3" id="KW-1185">Reference proteome</keyword>